<protein>
    <submittedName>
        <fullName evidence="2">Uncharacterized protein</fullName>
    </submittedName>
</protein>
<feature type="region of interest" description="Disordered" evidence="1">
    <location>
        <begin position="1"/>
        <end position="58"/>
    </location>
</feature>
<accession>A0A660L3E9</accession>
<keyword evidence="3" id="KW-1185">Reference proteome</keyword>
<gene>
    <name evidence="2" type="ORF">C8N24_4048</name>
</gene>
<dbReference type="EMBL" id="RBIL01000002">
    <property type="protein sequence ID" value="RKQ86040.1"/>
    <property type="molecule type" value="Genomic_DNA"/>
</dbReference>
<feature type="compositionally biased region" description="Basic and acidic residues" evidence="1">
    <location>
        <begin position="8"/>
        <end position="27"/>
    </location>
</feature>
<dbReference type="RefSeq" id="WP_170179248.1">
    <property type="nucleotide sequence ID" value="NZ_RBIL01000002.1"/>
</dbReference>
<sequence length="58" mass="6168">MSDETPDRDDTAARAAEKRDAQEKDTEPSSPSDRAGKDDRGEEALADAAAAHLPARSD</sequence>
<feature type="compositionally biased region" description="Low complexity" evidence="1">
    <location>
        <begin position="46"/>
        <end position="58"/>
    </location>
</feature>
<evidence type="ECO:0000313" key="2">
    <source>
        <dbReference type="EMBL" id="RKQ86040.1"/>
    </source>
</evidence>
<dbReference type="AlphaFoldDB" id="A0A660L3E9"/>
<organism evidence="2 3">
    <name type="scientific">Solirubrobacter pauli</name>
    <dbReference type="NCBI Taxonomy" id="166793"/>
    <lineage>
        <taxon>Bacteria</taxon>
        <taxon>Bacillati</taxon>
        <taxon>Actinomycetota</taxon>
        <taxon>Thermoleophilia</taxon>
        <taxon>Solirubrobacterales</taxon>
        <taxon>Solirubrobacteraceae</taxon>
        <taxon>Solirubrobacter</taxon>
    </lineage>
</organism>
<reference evidence="2 3" key="1">
    <citation type="submission" date="2018-10" db="EMBL/GenBank/DDBJ databases">
        <title>Genomic Encyclopedia of Archaeal and Bacterial Type Strains, Phase II (KMG-II): from individual species to whole genera.</title>
        <authorList>
            <person name="Goeker M."/>
        </authorList>
    </citation>
    <scope>NUCLEOTIDE SEQUENCE [LARGE SCALE GENOMIC DNA]</scope>
    <source>
        <strain evidence="2 3">DSM 14954</strain>
    </source>
</reference>
<evidence type="ECO:0000313" key="3">
    <source>
        <dbReference type="Proteomes" id="UP000278962"/>
    </source>
</evidence>
<comment type="caution">
    <text evidence="2">The sequence shown here is derived from an EMBL/GenBank/DDBJ whole genome shotgun (WGS) entry which is preliminary data.</text>
</comment>
<name>A0A660L3E9_9ACTN</name>
<dbReference type="Proteomes" id="UP000278962">
    <property type="component" value="Unassembled WGS sequence"/>
</dbReference>
<proteinExistence type="predicted"/>
<feature type="compositionally biased region" description="Basic and acidic residues" evidence="1">
    <location>
        <begin position="34"/>
        <end position="43"/>
    </location>
</feature>
<evidence type="ECO:0000256" key="1">
    <source>
        <dbReference type="SAM" id="MobiDB-lite"/>
    </source>
</evidence>